<dbReference type="Proteomes" id="UP001177670">
    <property type="component" value="Unassembled WGS sequence"/>
</dbReference>
<evidence type="ECO:0000256" key="1">
    <source>
        <dbReference type="SAM" id="MobiDB-lite"/>
    </source>
</evidence>
<feature type="non-terminal residue" evidence="2">
    <location>
        <position position="1"/>
    </location>
</feature>
<protein>
    <submittedName>
        <fullName evidence="2">Uncharacterized protein</fullName>
    </submittedName>
</protein>
<feature type="non-terminal residue" evidence="2">
    <location>
        <position position="79"/>
    </location>
</feature>
<accession>A0AA40FMQ0</accession>
<organism evidence="2 3">
    <name type="scientific">Melipona bicolor</name>
    <dbReference type="NCBI Taxonomy" id="60889"/>
    <lineage>
        <taxon>Eukaryota</taxon>
        <taxon>Metazoa</taxon>
        <taxon>Ecdysozoa</taxon>
        <taxon>Arthropoda</taxon>
        <taxon>Hexapoda</taxon>
        <taxon>Insecta</taxon>
        <taxon>Pterygota</taxon>
        <taxon>Neoptera</taxon>
        <taxon>Endopterygota</taxon>
        <taxon>Hymenoptera</taxon>
        <taxon>Apocrita</taxon>
        <taxon>Aculeata</taxon>
        <taxon>Apoidea</taxon>
        <taxon>Anthophila</taxon>
        <taxon>Apidae</taxon>
        <taxon>Melipona</taxon>
    </lineage>
</organism>
<gene>
    <name evidence="2" type="ORF">K0M31_010012</name>
</gene>
<keyword evidence="3" id="KW-1185">Reference proteome</keyword>
<evidence type="ECO:0000313" key="3">
    <source>
        <dbReference type="Proteomes" id="UP001177670"/>
    </source>
</evidence>
<comment type="caution">
    <text evidence="2">The sequence shown here is derived from an EMBL/GenBank/DDBJ whole genome shotgun (WGS) entry which is preliminary data.</text>
</comment>
<feature type="region of interest" description="Disordered" evidence="1">
    <location>
        <begin position="25"/>
        <end position="79"/>
    </location>
</feature>
<proteinExistence type="predicted"/>
<dbReference type="AlphaFoldDB" id="A0AA40FMQ0"/>
<sequence length="79" mass="9048">TTIRMARSAKEQALVTIVIARKHCQESEESEEDEMKGKGKTSVKGRLSFKQAAFQREEKEERTAQQSRSSHLESLLMHD</sequence>
<dbReference type="EMBL" id="JAHYIQ010000025">
    <property type="protein sequence ID" value="KAK1121701.1"/>
    <property type="molecule type" value="Genomic_DNA"/>
</dbReference>
<reference evidence="2" key="1">
    <citation type="submission" date="2021-10" db="EMBL/GenBank/DDBJ databases">
        <title>Melipona bicolor Genome sequencing and assembly.</title>
        <authorList>
            <person name="Araujo N.S."/>
            <person name="Arias M.C."/>
        </authorList>
    </citation>
    <scope>NUCLEOTIDE SEQUENCE</scope>
    <source>
        <strain evidence="2">USP_2M_L1-L4_2017</strain>
        <tissue evidence="2">Whole body</tissue>
    </source>
</reference>
<name>A0AA40FMQ0_9HYME</name>
<evidence type="ECO:0000313" key="2">
    <source>
        <dbReference type="EMBL" id="KAK1121701.1"/>
    </source>
</evidence>